<evidence type="ECO:0000259" key="2">
    <source>
        <dbReference type="Pfam" id="PF26147"/>
    </source>
</evidence>
<gene>
    <name evidence="3" type="ORF">BJ085DRAFT_24325</name>
</gene>
<proteinExistence type="predicted"/>
<reference evidence="4" key="1">
    <citation type="journal article" date="2018" name="Nat. Microbiol.">
        <title>Leveraging single-cell genomics to expand the fungal tree of life.</title>
        <authorList>
            <person name="Ahrendt S.R."/>
            <person name="Quandt C.A."/>
            <person name="Ciobanu D."/>
            <person name="Clum A."/>
            <person name="Salamov A."/>
            <person name="Andreopoulos B."/>
            <person name="Cheng J.F."/>
            <person name="Woyke T."/>
            <person name="Pelin A."/>
            <person name="Henrissat B."/>
            <person name="Reynolds N.K."/>
            <person name="Benny G.L."/>
            <person name="Smith M.E."/>
            <person name="James T.Y."/>
            <person name="Grigoriev I.V."/>
        </authorList>
    </citation>
    <scope>NUCLEOTIDE SEQUENCE [LARGE SCALE GENOMIC DNA]</scope>
    <source>
        <strain evidence="4">RSA 468</strain>
    </source>
</reference>
<evidence type="ECO:0000313" key="4">
    <source>
        <dbReference type="Proteomes" id="UP000268162"/>
    </source>
</evidence>
<organism evidence="3 4">
    <name type="scientific">Dimargaris cristalligena</name>
    <dbReference type="NCBI Taxonomy" id="215637"/>
    <lineage>
        <taxon>Eukaryota</taxon>
        <taxon>Fungi</taxon>
        <taxon>Fungi incertae sedis</taxon>
        <taxon>Zoopagomycota</taxon>
        <taxon>Kickxellomycotina</taxon>
        <taxon>Dimargaritomycetes</taxon>
        <taxon>Dimargaritales</taxon>
        <taxon>Dimargaritaceae</taxon>
        <taxon>Dimargaris</taxon>
    </lineage>
</organism>
<evidence type="ECO:0000313" key="3">
    <source>
        <dbReference type="EMBL" id="RKP36926.1"/>
    </source>
</evidence>
<dbReference type="STRING" id="215637.A0A4P9ZTL1"/>
<dbReference type="PANTHER" id="PTHR47349:SF1">
    <property type="entry name" value="AER328WP"/>
    <property type="match status" value="1"/>
</dbReference>
<dbReference type="Pfam" id="PF26147">
    <property type="entry name" value="AB_HYDROLASE_YMC0-YMC35"/>
    <property type="match status" value="1"/>
</dbReference>
<dbReference type="AlphaFoldDB" id="A0A4P9ZTL1"/>
<dbReference type="Proteomes" id="UP000268162">
    <property type="component" value="Unassembled WGS sequence"/>
</dbReference>
<name>A0A4P9ZTL1_9FUNG</name>
<feature type="compositionally biased region" description="Basic and acidic residues" evidence="1">
    <location>
        <begin position="53"/>
        <end position="65"/>
    </location>
</feature>
<dbReference type="InterPro" id="IPR058934">
    <property type="entry name" value="YMC020W-like"/>
</dbReference>
<feature type="region of interest" description="Disordered" evidence="1">
    <location>
        <begin position="46"/>
        <end position="69"/>
    </location>
</feature>
<evidence type="ECO:0000256" key="1">
    <source>
        <dbReference type="SAM" id="MobiDB-lite"/>
    </source>
</evidence>
<dbReference type="PANTHER" id="PTHR47349">
    <property type="entry name" value="CHROMOSOME 8, WHOLE GENOME SHOTGUN SEQUENCE"/>
    <property type="match status" value="1"/>
</dbReference>
<keyword evidence="4" id="KW-1185">Reference proteome</keyword>
<sequence>MYEGLITYLKDKQATLERTCNHCGHCIDLSELSTTGSSSYSEGLDIDPDFYTDSDHESDGTERDSATASDPYSLVNHLESVSLIPLVGEGKIEDRVNALWDQLVDMMPWLPALYQADTVLIATHSQGTPVSTLLLDRLITQGLVNPQRQRVGMLAMAGISHGPFSYLRDNVVVKYFEAEAARELFTLASPDSPVSVKFRQAMDRALNAGVKVVTVGSMVDQVVPLYSSIVHGLSHMNVYRAIYIDGAHFSGDFLTDLLIFAIKLRNYGLRDHDLVVHISEIIAGSLYTGTPGHSTIYNDAQVYETAARWVMESIPSSHLADPTAASAGFFQKWATFRNVDPAPSTPSSFQDFQLESRNNPYYLPWIMRGLLEDPLILNHPELGPDLAILKQKFLQWNPMQKNLRDLKFRLEPLRASL</sequence>
<dbReference type="InterPro" id="IPR058933">
    <property type="entry name" value="YMC020W-like_ab_hydrolase"/>
</dbReference>
<dbReference type="EMBL" id="ML002572">
    <property type="protein sequence ID" value="RKP36926.1"/>
    <property type="molecule type" value="Genomic_DNA"/>
</dbReference>
<protein>
    <recommendedName>
        <fullName evidence="2">YMC020W-like alpha/beta hydrolase domain-containing protein</fullName>
    </recommendedName>
</protein>
<feature type="domain" description="YMC020W-like alpha/beta hydrolase" evidence="2">
    <location>
        <begin position="81"/>
        <end position="315"/>
    </location>
</feature>
<accession>A0A4P9ZTL1</accession>